<organism evidence="7 8">
    <name type="scientific">Malassezia globosa (strain ATCC MYA-4612 / CBS 7966)</name>
    <name type="common">Dandruff-associated fungus</name>
    <dbReference type="NCBI Taxonomy" id="425265"/>
    <lineage>
        <taxon>Eukaryota</taxon>
        <taxon>Fungi</taxon>
        <taxon>Dikarya</taxon>
        <taxon>Basidiomycota</taxon>
        <taxon>Ustilaginomycotina</taxon>
        <taxon>Malasseziomycetes</taxon>
        <taxon>Malasseziales</taxon>
        <taxon>Malasseziaceae</taxon>
        <taxon>Malassezia</taxon>
    </lineage>
</organism>
<dbReference type="Proteomes" id="UP000008837">
    <property type="component" value="Unassembled WGS sequence"/>
</dbReference>
<feature type="binding site" evidence="6">
    <location>
        <position position="147"/>
    </location>
    <ligand>
        <name>substrate</name>
    </ligand>
</feature>
<dbReference type="EMBL" id="AAYY01000014">
    <property type="protein sequence ID" value="EDP42075.1"/>
    <property type="molecule type" value="Genomic_DNA"/>
</dbReference>
<evidence type="ECO:0000313" key="7">
    <source>
        <dbReference type="EMBL" id="EDP42075.1"/>
    </source>
</evidence>
<dbReference type="SUPFAM" id="SSF54197">
    <property type="entry name" value="HIT-like"/>
    <property type="match status" value="1"/>
</dbReference>
<keyword evidence="4" id="KW-0597">Phosphoprotein</keyword>
<dbReference type="PANTHER" id="PTHR12978:SF0">
    <property type="entry name" value="M7GPPPX DIPHOSPHATASE"/>
    <property type="match status" value="1"/>
</dbReference>
<dbReference type="AlphaFoldDB" id="A8QAJ7"/>
<dbReference type="InParanoid" id="A8QAJ7"/>
<dbReference type="InterPro" id="IPR008594">
    <property type="entry name" value="DcpS/DCS2"/>
</dbReference>
<feature type="active site" description="Nucleophile" evidence="5">
    <location>
        <position position="256"/>
    </location>
</feature>
<feature type="binding site" evidence="6">
    <location>
        <position position="157"/>
    </location>
    <ligand>
        <name>substrate</name>
    </ligand>
</feature>
<dbReference type="GO" id="GO:0000290">
    <property type="term" value="P:deadenylation-dependent decapping of nuclear-transcribed mRNA"/>
    <property type="evidence" value="ECO:0007669"/>
    <property type="project" value="InterPro"/>
</dbReference>
<dbReference type="Gene3D" id="3.30.200.40">
    <property type="entry name" value="Scavenger mRNA decapping enzyme, N-terminal domain"/>
    <property type="match status" value="1"/>
</dbReference>
<evidence type="ECO:0000256" key="4">
    <source>
        <dbReference type="ARBA" id="ARBA00022553"/>
    </source>
</evidence>
<reference evidence="7 8" key="1">
    <citation type="journal article" date="2007" name="Proc. Natl. Acad. Sci. U.S.A.">
        <title>Dandruff-associated Malassezia genomes reveal convergent and divergent virulence traits shared with plant and human fungal pathogens.</title>
        <authorList>
            <person name="Xu J."/>
            <person name="Saunders C.W."/>
            <person name="Hu P."/>
            <person name="Grant R.A."/>
            <person name="Boekhout T."/>
            <person name="Kuramae E.E."/>
            <person name="Kronstad J.W."/>
            <person name="Deangelis Y.M."/>
            <person name="Reeder N.L."/>
            <person name="Johnstone K.R."/>
            <person name="Leland M."/>
            <person name="Fieno A.M."/>
            <person name="Begley W.M."/>
            <person name="Sun Y."/>
            <person name="Lacey M.P."/>
            <person name="Chaudhary T."/>
            <person name="Keough T."/>
            <person name="Chu L."/>
            <person name="Sears R."/>
            <person name="Yuan B."/>
            <person name="Dawson T.L.Jr."/>
        </authorList>
    </citation>
    <scope>NUCLEOTIDE SEQUENCE [LARGE SCALE GENOMIC DNA]</scope>
    <source>
        <strain evidence="8">ATCC MYA-4612 / CBS 7966</strain>
    </source>
</reference>
<dbReference type="RefSeq" id="XP_001729289.1">
    <property type="nucleotide sequence ID" value="XM_001729237.1"/>
</dbReference>
<dbReference type="OMA" id="HVHINPI"/>
<proteinExistence type="inferred from homology"/>
<dbReference type="FunCoup" id="A8QAJ7">
    <property type="interactions" value="397"/>
</dbReference>
<dbReference type="Pfam" id="PF05652">
    <property type="entry name" value="DcpS"/>
    <property type="match status" value="1"/>
</dbReference>
<comment type="caution">
    <text evidence="7">The sequence shown here is derived from an EMBL/GenBank/DDBJ whole genome shotgun (WGS) entry which is preliminary data.</text>
</comment>
<keyword evidence="3" id="KW-0963">Cytoplasm</keyword>
<keyword evidence="8" id="KW-1185">Reference proteome</keyword>
<evidence type="ECO:0008006" key="9">
    <source>
        <dbReference type="Google" id="ProtNLM"/>
    </source>
</evidence>
<evidence type="ECO:0000313" key="8">
    <source>
        <dbReference type="Proteomes" id="UP000008837"/>
    </source>
</evidence>
<evidence type="ECO:0000256" key="1">
    <source>
        <dbReference type="ARBA" id="ARBA00004496"/>
    </source>
</evidence>
<dbReference type="Pfam" id="PF11969">
    <property type="entry name" value="DcpS_C"/>
    <property type="match status" value="1"/>
</dbReference>
<dbReference type="InterPro" id="IPR011145">
    <property type="entry name" value="Scavenger_mRNA_decap_enz_N"/>
</dbReference>
<dbReference type="PIRSF" id="PIRSF028973">
    <property type="entry name" value="Scavenger_mRNA_decap_enz"/>
    <property type="match status" value="1"/>
</dbReference>
<dbReference type="SUPFAM" id="SSF102860">
    <property type="entry name" value="mRNA decapping enzyme DcpS N-terminal domain"/>
    <property type="match status" value="1"/>
</dbReference>
<dbReference type="GeneID" id="5853595"/>
<dbReference type="OrthoDB" id="10264956at2759"/>
<dbReference type="GO" id="GO:0016787">
    <property type="term" value="F:hydrolase activity"/>
    <property type="evidence" value="ECO:0007669"/>
    <property type="project" value="InterPro"/>
</dbReference>
<dbReference type="VEuPathDB" id="FungiDB:MGL_3756"/>
<dbReference type="STRING" id="425265.A8QAJ7"/>
<dbReference type="Gene3D" id="3.30.428.10">
    <property type="entry name" value="HIT-like"/>
    <property type="match status" value="1"/>
</dbReference>
<accession>A8QAJ7</accession>
<comment type="similarity">
    <text evidence="2">Belongs to the HIT family.</text>
</comment>
<dbReference type="InterPro" id="IPR019808">
    <property type="entry name" value="Histidine_triad_CS"/>
</dbReference>
<feature type="binding site" evidence="6">
    <location>
        <position position="179"/>
    </location>
    <ligand>
        <name>substrate</name>
    </ligand>
</feature>
<dbReference type="PROSITE" id="PS00892">
    <property type="entry name" value="HIT_1"/>
    <property type="match status" value="1"/>
</dbReference>
<evidence type="ECO:0000256" key="3">
    <source>
        <dbReference type="ARBA" id="ARBA00022490"/>
    </source>
</evidence>
<dbReference type="GO" id="GO:0005634">
    <property type="term" value="C:nucleus"/>
    <property type="evidence" value="ECO:0007669"/>
    <property type="project" value="TreeGrafter"/>
</dbReference>
<gene>
    <name evidence="7" type="ORF">MGL_3756</name>
</gene>
<dbReference type="PANTHER" id="PTHR12978">
    <property type="entry name" value="HISTIDINE TRIAD HIT PROTEIN MEMBER"/>
    <property type="match status" value="1"/>
</dbReference>
<dbReference type="InterPro" id="IPR036265">
    <property type="entry name" value="HIT-like_sf"/>
</dbReference>
<protein>
    <recommendedName>
        <fullName evidence="9">HIT domain-containing protein</fullName>
    </recommendedName>
</protein>
<comment type="subcellular location">
    <subcellularLocation>
        <location evidence="1">Cytoplasm</location>
    </subcellularLocation>
</comment>
<dbReference type="GO" id="GO:0000340">
    <property type="term" value="F:RNA 7-methylguanosine cap binding"/>
    <property type="evidence" value="ECO:0007669"/>
    <property type="project" value="TreeGrafter"/>
</dbReference>
<dbReference type="GO" id="GO:0000932">
    <property type="term" value="C:P-body"/>
    <property type="evidence" value="ECO:0007669"/>
    <property type="project" value="TreeGrafter"/>
</dbReference>
<feature type="binding site" evidence="6">
    <location>
        <begin position="247"/>
        <end position="258"/>
    </location>
    <ligand>
        <name>substrate</name>
    </ligand>
</feature>
<evidence type="ECO:0000256" key="6">
    <source>
        <dbReference type="PIRSR" id="PIRSR028973-2"/>
    </source>
</evidence>
<dbReference type="KEGG" id="mgl:MGL_3756"/>
<sequence length="317" mass="35848">MASDNQISTIISKFELQRVLYEDPRSKLCNALGVCHIDDNEVPALLLMEKTHYTPALYETLRQGIASTFPRIEVIGQNDIYVWLFGWEQEEACREANTKMTLICPASDELIAKYSAPQRRMLIESPHMYKAVTKPWIDSIPASKTTWVHNILEGHSEADSVLYSDHDPRHGFVILPDMKWDRRTLSSLYLVAIVRDASLTNLRDLRKEHIPLLRSIQRAGAQVAHNCFGLAKPSEDGSSSPLRCFLHYMPTYFHLHVHMLSANYVSHPGALVGQAQLLDDIISLLELGVDFRERTLGYALADGHPLLHAMQMSGFAL</sequence>
<feature type="binding site" evidence="6">
    <location>
        <position position="177"/>
    </location>
    <ligand>
        <name>substrate</name>
    </ligand>
</feature>
<evidence type="ECO:0000256" key="2">
    <source>
        <dbReference type="ARBA" id="ARBA00010208"/>
    </source>
</evidence>
<evidence type="ECO:0000256" key="5">
    <source>
        <dbReference type="PIRSR" id="PIRSR028973-1"/>
    </source>
</evidence>
<name>A8QAJ7_MALGO</name>